<evidence type="ECO:0000256" key="5">
    <source>
        <dbReference type="ARBA" id="ARBA00022840"/>
    </source>
</evidence>
<evidence type="ECO:0000256" key="11">
    <source>
        <dbReference type="RuleBase" id="RU004136"/>
    </source>
</evidence>
<dbReference type="PANTHER" id="PTHR43024:SF1">
    <property type="entry name" value="UDP-N-ACETYLMURAMOYL-TRIPEPTIDE--D-ALANYL-D-ALANINE LIGASE"/>
    <property type="match status" value="1"/>
</dbReference>
<dbReference type="EC" id="6.3.2.10" evidence="10 11"/>
<keyword evidence="7 10" id="KW-0573">Peptidoglycan synthesis</keyword>
<dbReference type="SUPFAM" id="SSF53244">
    <property type="entry name" value="MurD-like peptide ligases, peptide-binding domain"/>
    <property type="match status" value="1"/>
</dbReference>
<dbReference type="InterPro" id="IPR013221">
    <property type="entry name" value="Mur_ligase_cen"/>
</dbReference>
<evidence type="ECO:0000256" key="8">
    <source>
        <dbReference type="ARBA" id="ARBA00023306"/>
    </source>
</evidence>
<dbReference type="NCBIfam" id="TIGR01143">
    <property type="entry name" value="murF"/>
    <property type="match status" value="1"/>
</dbReference>
<dbReference type="Gene3D" id="3.40.1390.10">
    <property type="entry name" value="MurE/MurF, N-terminal domain"/>
    <property type="match status" value="1"/>
</dbReference>
<protein>
    <recommendedName>
        <fullName evidence="10 11">UDP-N-acetylmuramoyl-tripeptide--D-alanyl-D-alanine ligase</fullName>
        <ecNumber evidence="10 11">6.3.2.10</ecNumber>
    </recommendedName>
    <alternativeName>
        <fullName evidence="10">D-alanyl-D-alanine-adding enzyme</fullName>
    </alternativeName>
</protein>
<dbReference type="InterPro" id="IPR005863">
    <property type="entry name" value="UDP-N-AcMur_synth"/>
</dbReference>
<dbReference type="GO" id="GO:0008766">
    <property type="term" value="F:UDP-N-acetylmuramoylalanyl-D-glutamyl-2,6-diaminopimelate-D-alanyl-D-alanine ligase activity"/>
    <property type="evidence" value="ECO:0007669"/>
    <property type="project" value="RHEA"/>
</dbReference>
<dbReference type="InterPro" id="IPR004101">
    <property type="entry name" value="Mur_ligase_C"/>
</dbReference>
<keyword evidence="5 10" id="KW-0067">ATP-binding</keyword>
<keyword evidence="16" id="KW-1185">Reference proteome</keyword>
<name>A0A330LTL2_9GAMM</name>
<evidence type="ECO:0000256" key="6">
    <source>
        <dbReference type="ARBA" id="ARBA00022960"/>
    </source>
</evidence>
<accession>A0A330LTL2</accession>
<feature type="domain" description="Mur ligase N-terminal catalytic" evidence="12">
    <location>
        <begin position="24"/>
        <end position="89"/>
    </location>
</feature>
<dbReference type="InterPro" id="IPR051046">
    <property type="entry name" value="MurCDEF_CellWall_CoF430Synth"/>
</dbReference>
<dbReference type="OrthoDB" id="9801978at2"/>
<comment type="function">
    <text evidence="10 11">Involved in cell wall formation. Catalyzes the final step in the synthesis of UDP-N-acetylmuramoyl-pentapeptide, the precursor of murein.</text>
</comment>
<evidence type="ECO:0000313" key="15">
    <source>
        <dbReference type="EMBL" id="SQD79732.1"/>
    </source>
</evidence>
<dbReference type="AlphaFoldDB" id="A0A330LTL2"/>
<feature type="binding site" evidence="10">
    <location>
        <begin position="107"/>
        <end position="113"/>
    </location>
    <ligand>
        <name>ATP</name>
        <dbReference type="ChEBI" id="CHEBI:30616"/>
    </ligand>
</feature>
<feature type="domain" description="Mur ligase central" evidence="14">
    <location>
        <begin position="106"/>
        <end position="294"/>
    </location>
</feature>
<dbReference type="GO" id="GO:0051301">
    <property type="term" value="P:cell division"/>
    <property type="evidence" value="ECO:0007669"/>
    <property type="project" value="UniProtKB-KW"/>
</dbReference>
<dbReference type="Pfam" id="PF08245">
    <property type="entry name" value="Mur_ligase_M"/>
    <property type="match status" value="1"/>
</dbReference>
<keyword evidence="8 10" id="KW-0131">Cell cycle</keyword>
<comment type="subcellular location">
    <subcellularLocation>
        <location evidence="10 11">Cytoplasm</location>
    </subcellularLocation>
</comment>
<evidence type="ECO:0000256" key="2">
    <source>
        <dbReference type="ARBA" id="ARBA00022598"/>
    </source>
</evidence>
<keyword evidence="1 10" id="KW-0963">Cytoplasm</keyword>
<comment type="catalytic activity">
    <reaction evidence="10 11">
        <text>D-alanyl-D-alanine + UDP-N-acetyl-alpha-D-muramoyl-L-alanyl-gamma-D-glutamyl-meso-2,6-diaminopimelate + ATP = UDP-N-acetyl-alpha-D-muramoyl-L-alanyl-gamma-D-glutamyl-meso-2,6-diaminopimeloyl-D-alanyl-D-alanine + ADP + phosphate + H(+)</text>
        <dbReference type="Rhea" id="RHEA:28374"/>
        <dbReference type="ChEBI" id="CHEBI:15378"/>
        <dbReference type="ChEBI" id="CHEBI:30616"/>
        <dbReference type="ChEBI" id="CHEBI:43474"/>
        <dbReference type="ChEBI" id="CHEBI:57822"/>
        <dbReference type="ChEBI" id="CHEBI:61386"/>
        <dbReference type="ChEBI" id="CHEBI:83905"/>
        <dbReference type="ChEBI" id="CHEBI:456216"/>
        <dbReference type="EC" id="6.3.2.10"/>
    </reaction>
</comment>
<evidence type="ECO:0000256" key="7">
    <source>
        <dbReference type="ARBA" id="ARBA00022984"/>
    </source>
</evidence>
<dbReference type="GO" id="GO:0047480">
    <property type="term" value="F:UDP-N-acetylmuramoyl-tripeptide-D-alanyl-D-alanine ligase activity"/>
    <property type="evidence" value="ECO:0007669"/>
    <property type="project" value="UniProtKB-UniRule"/>
</dbReference>
<dbReference type="EMBL" id="LS483250">
    <property type="protein sequence ID" value="SQD79732.1"/>
    <property type="molecule type" value="Genomic_DNA"/>
</dbReference>
<keyword evidence="9 10" id="KW-0961">Cell wall biogenesis/degradation</keyword>
<dbReference type="GO" id="GO:0071555">
    <property type="term" value="P:cell wall organization"/>
    <property type="evidence" value="ECO:0007669"/>
    <property type="project" value="UniProtKB-KW"/>
</dbReference>
<evidence type="ECO:0000259" key="12">
    <source>
        <dbReference type="Pfam" id="PF01225"/>
    </source>
</evidence>
<dbReference type="InterPro" id="IPR036565">
    <property type="entry name" value="Mur-like_cat_sf"/>
</dbReference>
<evidence type="ECO:0000256" key="10">
    <source>
        <dbReference type="HAMAP-Rule" id="MF_02019"/>
    </source>
</evidence>
<organism evidence="15 16">
    <name type="scientific">Moritella yayanosii</name>
    <dbReference type="NCBI Taxonomy" id="69539"/>
    <lineage>
        <taxon>Bacteria</taxon>
        <taxon>Pseudomonadati</taxon>
        <taxon>Pseudomonadota</taxon>
        <taxon>Gammaproteobacteria</taxon>
        <taxon>Alteromonadales</taxon>
        <taxon>Moritellaceae</taxon>
        <taxon>Moritella</taxon>
    </lineage>
</organism>
<reference evidence="16" key="1">
    <citation type="submission" date="2018-05" db="EMBL/GenBank/DDBJ databases">
        <authorList>
            <person name="Cea G.-C."/>
            <person name="William W."/>
        </authorList>
    </citation>
    <scope>NUCLEOTIDE SEQUENCE [LARGE SCALE GENOMIC DNA]</scope>
    <source>
        <strain evidence="16">DB21MT 5</strain>
    </source>
</reference>
<dbReference type="KEGG" id="mya:MORIYA_3277"/>
<dbReference type="Gene3D" id="3.40.1190.10">
    <property type="entry name" value="Mur-like, catalytic domain"/>
    <property type="match status" value="1"/>
</dbReference>
<dbReference type="GO" id="GO:0005737">
    <property type="term" value="C:cytoplasm"/>
    <property type="evidence" value="ECO:0007669"/>
    <property type="project" value="UniProtKB-SubCell"/>
</dbReference>
<keyword evidence="3 10" id="KW-0132">Cell division</keyword>
<dbReference type="Proteomes" id="UP000250163">
    <property type="component" value="Chromosome MORIYA"/>
</dbReference>
<dbReference type="GO" id="GO:0005524">
    <property type="term" value="F:ATP binding"/>
    <property type="evidence" value="ECO:0007669"/>
    <property type="project" value="UniProtKB-UniRule"/>
</dbReference>
<evidence type="ECO:0000313" key="16">
    <source>
        <dbReference type="Proteomes" id="UP000250163"/>
    </source>
</evidence>
<sequence>MISLALSAIAAQLNSKWQGDDVVITAVSTDTRTIKAGDLFIALSGDNFDANRFVATAAEQGAIAAIVTKKQAVDIPQIIVKDSRIALGLLGKMVREQVAPKVAALTGSNGKTTTKEMLAAILKLVAPTLATAGNFNNDIGVPLTLLRLQQQHKFAVMELGANHKKEIAYTTGLVLPDVVLINNVDAAHLDGFGDLQGVALAKSEILSGVKQQGLAVLNRDDKFYSYWLRKVDAQRQVNFSVVDASADYFAADIEFDDAGNPAFTLCTPSGDCGINLAVAGRHNVANALAAAAMASCFGIDINTIKLGLESMVNVQGRLNISQLTPRIRIIDDSYNANIASVKAAINVLTHFPSKNVLVMGDMRELGGSTVDMHQQIGHYAQEQQVDHVYTCGTVSREAALTAGASGRAFLTQPALVDALVELITTAPESQMFTLLFKGSRSAKMEQAIGLLTTKLAEHTAILIENTTLVENTVKERKC</sequence>
<keyword evidence="2 10" id="KW-0436">Ligase</keyword>
<evidence type="ECO:0000256" key="1">
    <source>
        <dbReference type="ARBA" id="ARBA00022490"/>
    </source>
</evidence>
<keyword evidence="6 10" id="KW-0133">Cell shape</keyword>
<dbReference type="UniPathway" id="UPA00219"/>
<evidence type="ECO:0000256" key="3">
    <source>
        <dbReference type="ARBA" id="ARBA00022618"/>
    </source>
</evidence>
<comment type="pathway">
    <text evidence="10 11">Cell wall biogenesis; peptidoglycan biosynthesis.</text>
</comment>
<dbReference type="InterPro" id="IPR000713">
    <property type="entry name" value="Mur_ligase_N"/>
</dbReference>
<dbReference type="GO" id="GO:0008360">
    <property type="term" value="P:regulation of cell shape"/>
    <property type="evidence" value="ECO:0007669"/>
    <property type="project" value="UniProtKB-KW"/>
</dbReference>
<dbReference type="PANTHER" id="PTHR43024">
    <property type="entry name" value="UDP-N-ACETYLMURAMOYL-TRIPEPTIDE--D-ALANYL-D-ALANINE LIGASE"/>
    <property type="match status" value="1"/>
</dbReference>
<evidence type="ECO:0000256" key="4">
    <source>
        <dbReference type="ARBA" id="ARBA00022741"/>
    </source>
</evidence>
<comment type="similarity">
    <text evidence="10">Belongs to the MurCDEF family. MurF subfamily.</text>
</comment>
<evidence type="ECO:0000259" key="13">
    <source>
        <dbReference type="Pfam" id="PF02875"/>
    </source>
</evidence>
<dbReference type="HAMAP" id="MF_02019">
    <property type="entry name" value="MurF"/>
    <property type="match status" value="1"/>
</dbReference>
<gene>
    <name evidence="10 15" type="primary">murF</name>
    <name evidence="15" type="ORF">MORIYA_3277</name>
</gene>
<dbReference type="RefSeq" id="WP_112716582.1">
    <property type="nucleotide sequence ID" value="NZ_LS483250.1"/>
</dbReference>
<dbReference type="GO" id="GO:0009252">
    <property type="term" value="P:peptidoglycan biosynthetic process"/>
    <property type="evidence" value="ECO:0007669"/>
    <property type="project" value="UniProtKB-UniRule"/>
</dbReference>
<dbReference type="InterPro" id="IPR035911">
    <property type="entry name" value="MurE/MurF_N"/>
</dbReference>
<feature type="domain" description="Mur ligase C-terminal" evidence="13">
    <location>
        <begin position="316"/>
        <end position="413"/>
    </location>
</feature>
<dbReference type="Pfam" id="PF01225">
    <property type="entry name" value="Mur_ligase"/>
    <property type="match status" value="1"/>
</dbReference>
<evidence type="ECO:0000256" key="9">
    <source>
        <dbReference type="ARBA" id="ARBA00023316"/>
    </source>
</evidence>
<dbReference type="Gene3D" id="3.90.190.20">
    <property type="entry name" value="Mur ligase, C-terminal domain"/>
    <property type="match status" value="1"/>
</dbReference>
<proteinExistence type="inferred from homology"/>
<dbReference type="SUPFAM" id="SSF63418">
    <property type="entry name" value="MurE/MurF N-terminal domain"/>
    <property type="match status" value="1"/>
</dbReference>
<dbReference type="Pfam" id="PF02875">
    <property type="entry name" value="Mur_ligase_C"/>
    <property type="match status" value="1"/>
</dbReference>
<keyword evidence="4 10" id="KW-0547">Nucleotide-binding</keyword>
<dbReference type="SUPFAM" id="SSF53623">
    <property type="entry name" value="MurD-like peptide ligases, catalytic domain"/>
    <property type="match status" value="1"/>
</dbReference>
<dbReference type="InterPro" id="IPR036615">
    <property type="entry name" value="Mur_ligase_C_dom_sf"/>
</dbReference>
<evidence type="ECO:0000259" key="14">
    <source>
        <dbReference type="Pfam" id="PF08245"/>
    </source>
</evidence>